<dbReference type="STRING" id="887898.HMPREF0551_2273"/>
<protein>
    <submittedName>
        <fullName evidence="2">Uncharacterized protein</fullName>
    </submittedName>
</protein>
<dbReference type="HOGENOM" id="CLU_2465203_0_0_4"/>
<dbReference type="EMBL" id="AEQP01000022">
    <property type="protein sequence ID" value="EFV94158.1"/>
    <property type="molecule type" value="Genomic_DNA"/>
</dbReference>
<dbReference type="Proteomes" id="UP000011021">
    <property type="component" value="Unassembled WGS sequence"/>
</dbReference>
<feature type="region of interest" description="Disordered" evidence="1">
    <location>
        <begin position="1"/>
        <end position="30"/>
    </location>
</feature>
<organism evidence="2 3">
    <name type="scientific">Lautropia mirabilis ATCC 51599</name>
    <dbReference type="NCBI Taxonomy" id="887898"/>
    <lineage>
        <taxon>Bacteria</taxon>
        <taxon>Pseudomonadati</taxon>
        <taxon>Pseudomonadota</taxon>
        <taxon>Betaproteobacteria</taxon>
        <taxon>Burkholderiales</taxon>
        <taxon>Burkholderiaceae</taxon>
        <taxon>Lautropia</taxon>
    </lineage>
</organism>
<evidence type="ECO:0000313" key="3">
    <source>
        <dbReference type="Proteomes" id="UP000011021"/>
    </source>
</evidence>
<sequence>MSRTAQDMPDMPDLQTLPDPPEQRVTRRPSHEGLFHIHILIMIITIDRLTNATRSEAIREWRTLRTFSQTLQAKDLRKISRQHPFIRS</sequence>
<keyword evidence="3" id="KW-1185">Reference proteome</keyword>
<evidence type="ECO:0000313" key="2">
    <source>
        <dbReference type="EMBL" id="EFV94158.1"/>
    </source>
</evidence>
<comment type="caution">
    <text evidence="2">The sequence shown here is derived from an EMBL/GenBank/DDBJ whole genome shotgun (WGS) entry which is preliminary data.</text>
</comment>
<evidence type="ECO:0000256" key="1">
    <source>
        <dbReference type="SAM" id="MobiDB-lite"/>
    </source>
</evidence>
<proteinExistence type="predicted"/>
<feature type="compositionally biased region" description="Basic and acidic residues" evidence="1">
    <location>
        <begin position="21"/>
        <end position="30"/>
    </location>
</feature>
<reference evidence="2 3" key="1">
    <citation type="submission" date="2010-12" db="EMBL/GenBank/DDBJ databases">
        <authorList>
            <person name="Muzny D."/>
            <person name="Qin X."/>
            <person name="Deng J."/>
            <person name="Jiang H."/>
            <person name="Liu Y."/>
            <person name="Qu J."/>
            <person name="Song X.-Z."/>
            <person name="Zhang L."/>
            <person name="Thornton R."/>
            <person name="Coyle M."/>
            <person name="Francisco L."/>
            <person name="Jackson L."/>
            <person name="Javaid M."/>
            <person name="Korchina V."/>
            <person name="Kovar C."/>
            <person name="Mata R."/>
            <person name="Mathew T."/>
            <person name="Ngo R."/>
            <person name="Nguyen L."/>
            <person name="Nguyen N."/>
            <person name="Okwuonu G."/>
            <person name="Ongeri F."/>
            <person name="Pham C."/>
            <person name="Simmons D."/>
            <person name="Wilczek-Boney K."/>
            <person name="Hale W."/>
            <person name="Jakkamsetti A."/>
            <person name="Pham P."/>
            <person name="Ruth R."/>
            <person name="San Lucas F."/>
            <person name="Warren J."/>
            <person name="Zhang J."/>
            <person name="Zhao Z."/>
            <person name="Zhou C."/>
            <person name="Zhu D."/>
            <person name="Lee S."/>
            <person name="Bess C."/>
            <person name="Blankenburg K."/>
            <person name="Forbes L."/>
            <person name="Fu Q."/>
            <person name="Gubbala S."/>
            <person name="Hirani K."/>
            <person name="Jayaseelan J.C."/>
            <person name="Lara F."/>
            <person name="Munidasa M."/>
            <person name="Palculict T."/>
            <person name="Patil S."/>
            <person name="Pu L.-L."/>
            <person name="Saada N."/>
            <person name="Tang L."/>
            <person name="Weissenberger G."/>
            <person name="Zhu Y."/>
            <person name="Hemphill L."/>
            <person name="Shang Y."/>
            <person name="Youmans B."/>
            <person name="Ayvaz T."/>
            <person name="Ross M."/>
            <person name="Santibanez J."/>
            <person name="Aqrawi P."/>
            <person name="Gross S."/>
            <person name="Joshi V."/>
            <person name="Fowler G."/>
            <person name="Nazareth L."/>
            <person name="Reid J."/>
            <person name="Worley K."/>
            <person name="Petrosino J."/>
            <person name="Highlander S."/>
            <person name="Gibbs R."/>
        </authorList>
    </citation>
    <scope>NUCLEOTIDE SEQUENCE [LARGE SCALE GENOMIC DNA]</scope>
    <source>
        <strain evidence="2 3">ATCC 51599</strain>
    </source>
</reference>
<accession>E7S009</accession>
<gene>
    <name evidence="2" type="ORF">HMPREF0551_2273</name>
</gene>
<dbReference type="AlphaFoldDB" id="E7S009"/>
<name>E7S009_9BURK</name>